<dbReference type="SMART" id="SM00020">
    <property type="entry name" value="Tryp_SPc"/>
    <property type="match status" value="1"/>
</dbReference>
<evidence type="ECO:0000256" key="7">
    <source>
        <dbReference type="ARBA" id="ARBA00024195"/>
    </source>
</evidence>
<evidence type="ECO:0000256" key="3">
    <source>
        <dbReference type="ARBA" id="ARBA00022757"/>
    </source>
</evidence>
<evidence type="ECO:0000256" key="5">
    <source>
        <dbReference type="ARBA" id="ARBA00022825"/>
    </source>
</evidence>
<dbReference type="PANTHER" id="PTHR24276">
    <property type="entry name" value="POLYSERASE-RELATED"/>
    <property type="match status" value="1"/>
</dbReference>
<evidence type="ECO:0000256" key="1">
    <source>
        <dbReference type="ARBA" id="ARBA00004239"/>
    </source>
</evidence>
<name>A0ABD1DH22_CULPP</name>
<keyword evidence="2 8" id="KW-0645">Protease</keyword>
<comment type="similarity">
    <text evidence="7">Belongs to the peptidase S1 family. CLIP subfamily.</text>
</comment>
<evidence type="ECO:0000259" key="10">
    <source>
        <dbReference type="PROSITE" id="PS50240"/>
    </source>
</evidence>
<dbReference type="InterPro" id="IPR033116">
    <property type="entry name" value="TRYPSIN_SER"/>
</dbReference>
<dbReference type="GO" id="GO:0005576">
    <property type="term" value="C:extracellular region"/>
    <property type="evidence" value="ECO:0007669"/>
    <property type="project" value="UniProtKB-SubCell"/>
</dbReference>
<comment type="subcellular location">
    <subcellularLocation>
        <location evidence="1">Secreted</location>
        <location evidence="1">Extracellular space</location>
    </subcellularLocation>
</comment>
<evidence type="ECO:0000256" key="4">
    <source>
        <dbReference type="ARBA" id="ARBA00022801"/>
    </source>
</evidence>
<dbReference type="InterPro" id="IPR001254">
    <property type="entry name" value="Trypsin_dom"/>
</dbReference>
<evidence type="ECO:0000313" key="12">
    <source>
        <dbReference type="Proteomes" id="UP001562425"/>
    </source>
</evidence>
<dbReference type="InterPro" id="IPR001314">
    <property type="entry name" value="Peptidase_S1A"/>
</dbReference>
<keyword evidence="4 8" id="KW-0378">Hydrolase</keyword>
<keyword evidence="12" id="KW-1185">Reference proteome</keyword>
<dbReference type="PROSITE" id="PS00134">
    <property type="entry name" value="TRYPSIN_HIS"/>
    <property type="match status" value="1"/>
</dbReference>
<proteinExistence type="inferred from homology"/>
<evidence type="ECO:0000313" key="11">
    <source>
        <dbReference type="EMBL" id="KAL1398302.1"/>
    </source>
</evidence>
<keyword evidence="9" id="KW-0732">Signal</keyword>
<organism evidence="11 12">
    <name type="scientific">Culex pipiens pipiens</name>
    <name type="common">Northern house mosquito</name>
    <dbReference type="NCBI Taxonomy" id="38569"/>
    <lineage>
        <taxon>Eukaryota</taxon>
        <taxon>Metazoa</taxon>
        <taxon>Ecdysozoa</taxon>
        <taxon>Arthropoda</taxon>
        <taxon>Hexapoda</taxon>
        <taxon>Insecta</taxon>
        <taxon>Pterygota</taxon>
        <taxon>Neoptera</taxon>
        <taxon>Endopterygota</taxon>
        <taxon>Diptera</taxon>
        <taxon>Nematocera</taxon>
        <taxon>Culicoidea</taxon>
        <taxon>Culicidae</taxon>
        <taxon>Culicinae</taxon>
        <taxon>Culicini</taxon>
        <taxon>Culex</taxon>
        <taxon>Culex</taxon>
    </lineage>
</organism>
<feature type="chain" id="PRO_5044863826" description="Peptidase S1 domain-containing protein" evidence="9">
    <location>
        <begin position="24"/>
        <end position="272"/>
    </location>
</feature>
<dbReference type="GO" id="GO:0006508">
    <property type="term" value="P:proteolysis"/>
    <property type="evidence" value="ECO:0007669"/>
    <property type="project" value="UniProtKB-KW"/>
</dbReference>
<dbReference type="Proteomes" id="UP001562425">
    <property type="component" value="Unassembled WGS sequence"/>
</dbReference>
<keyword evidence="3" id="KW-0222">Digestion</keyword>
<evidence type="ECO:0000256" key="2">
    <source>
        <dbReference type="ARBA" id="ARBA00022670"/>
    </source>
</evidence>
<dbReference type="SUPFAM" id="SSF50494">
    <property type="entry name" value="Trypsin-like serine proteases"/>
    <property type="match status" value="1"/>
</dbReference>
<dbReference type="GO" id="GO:0007586">
    <property type="term" value="P:digestion"/>
    <property type="evidence" value="ECO:0007669"/>
    <property type="project" value="UniProtKB-KW"/>
</dbReference>
<dbReference type="InterPro" id="IPR043504">
    <property type="entry name" value="Peptidase_S1_PA_chymotrypsin"/>
</dbReference>
<sequence length="272" mass="29156">MINMLLYKSVTLLTVLFIGTTLGQNSTTSVDSSQNHTLSEFVVGGGDAGPTPYQASLQRHRSHFCGGTIIDSRWILTAAHCLSELRPSDVTVLVGTTQLSRGGFRLRADQFFQHPSWDRTKALNDIGLVRVKGLMLTMRGKVEKATFGGDFVRSGTEATVTGWGGTRQNGGPLSDKLQFVRVRVLGEQDCQARLSNIGPMHICTFSREGQGVCGGDSGGPLASADGTVIGVVSFGVGYPPDKGCAAGLPDGFARVSHFNSWIRDTMKSRRFG</sequence>
<dbReference type="GO" id="GO:0008236">
    <property type="term" value="F:serine-type peptidase activity"/>
    <property type="evidence" value="ECO:0007669"/>
    <property type="project" value="UniProtKB-KW"/>
</dbReference>
<reference evidence="11 12" key="1">
    <citation type="submission" date="2024-05" db="EMBL/GenBank/DDBJ databases">
        <title>Culex pipiens pipiens assembly and annotation.</title>
        <authorList>
            <person name="Alout H."/>
            <person name="Durand T."/>
        </authorList>
    </citation>
    <scope>NUCLEOTIDE SEQUENCE [LARGE SCALE GENOMIC DNA]</scope>
    <source>
        <strain evidence="11">HA-2024</strain>
        <tissue evidence="11">Whole body</tissue>
    </source>
</reference>
<dbReference type="PROSITE" id="PS00135">
    <property type="entry name" value="TRYPSIN_SER"/>
    <property type="match status" value="1"/>
</dbReference>
<gene>
    <name evidence="11" type="ORF">pipiens_009080</name>
</gene>
<dbReference type="InterPro" id="IPR050430">
    <property type="entry name" value="Peptidase_S1"/>
</dbReference>
<dbReference type="FunFam" id="2.40.10.10:FF:000073">
    <property type="entry name" value="Trypsin alpha"/>
    <property type="match status" value="1"/>
</dbReference>
<dbReference type="Pfam" id="PF00089">
    <property type="entry name" value="Trypsin"/>
    <property type="match status" value="1"/>
</dbReference>
<dbReference type="EMBL" id="JBEHCU010005938">
    <property type="protein sequence ID" value="KAL1398302.1"/>
    <property type="molecule type" value="Genomic_DNA"/>
</dbReference>
<dbReference type="PANTHER" id="PTHR24276:SF91">
    <property type="entry name" value="AT26814P-RELATED"/>
    <property type="match status" value="1"/>
</dbReference>
<accession>A0ABD1DH22</accession>
<keyword evidence="6" id="KW-1015">Disulfide bond</keyword>
<keyword evidence="5 8" id="KW-0720">Serine protease</keyword>
<dbReference type="Gene3D" id="2.40.10.10">
    <property type="entry name" value="Trypsin-like serine proteases"/>
    <property type="match status" value="2"/>
</dbReference>
<dbReference type="CDD" id="cd00190">
    <property type="entry name" value="Tryp_SPc"/>
    <property type="match status" value="1"/>
</dbReference>
<dbReference type="PRINTS" id="PR00722">
    <property type="entry name" value="CHYMOTRYPSIN"/>
</dbReference>
<dbReference type="InterPro" id="IPR009003">
    <property type="entry name" value="Peptidase_S1_PA"/>
</dbReference>
<dbReference type="InterPro" id="IPR018114">
    <property type="entry name" value="TRYPSIN_HIS"/>
</dbReference>
<dbReference type="AlphaFoldDB" id="A0ABD1DH22"/>
<protein>
    <recommendedName>
        <fullName evidence="10">Peptidase S1 domain-containing protein</fullName>
    </recommendedName>
</protein>
<evidence type="ECO:0000256" key="9">
    <source>
        <dbReference type="SAM" id="SignalP"/>
    </source>
</evidence>
<dbReference type="PROSITE" id="PS50240">
    <property type="entry name" value="TRYPSIN_DOM"/>
    <property type="match status" value="1"/>
</dbReference>
<feature type="signal peptide" evidence="9">
    <location>
        <begin position="1"/>
        <end position="23"/>
    </location>
</feature>
<evidence type="ECO:0000256" key="8">
    <source>
        <dbReference type="RuleBase" id="RU363034"/>
    </source>
</evidence>
<feature type="domain" description="Peptidase S1" evidence="10">
    <location>
        <begin position="42"/>
        <end position="267"/>
    </location>
</feature>
<comment type="caution">
    <text evidence="11">The sequence shown here is derived from an EMBL/GenBank/DDBJ whole genome shotgun (WGS) entry which is preliminary data.</text>
</comment>
<evidence type="ECO:0000256" key="6">
    <source>
        <dbReference type="ARBA" id="ARBA00023157"/>
    </source>
</evidence>
<dbReference type="FunFam" id="2.40.10.10:FF:000036">
    <property type="entry name" value="Trypsin beta"/>
    <property type="match status" value="1"/>
</dbReference>